<name>A0A816CPG2_ADIRI</name>
<sequence length="239" mass="27543">MRLISGLSLLFLVAQLRPTDSRKQEAILDIGYVLFQGFTYVNVKKGCYETYENIMNNIKDMRKIVDLADRNHEHVILPTDLLDDAQQSWSKLGEYFQNDPTFNKYNLIESISNKKGVNDMKVGLSIIESKLNNKMIGQVQNMVKGQTIKAACRTANMIKNLKETYDLIQKSEQYRKSTHLQLALNNSKAYIDGAEKNYLMAIDEMKKIEITNEAYIEPLKLEKITIKLEKSQFECEKAN</sequence>
<reference evidence="2" key="1">
    <citation type="submission" date="2021-02" db="EMBL/GenBank/DDBJ databases">
        <authorList>
            <person name="Nowell W R."/>
        </authorList>
    </citation>
    <scope>NUCLEOTIDE SEQUENCE</scope>
</reference>
<feature type="non-terminal residue" evidence="2">
    <location>
        <position position="239"/>
    </location>
</feature>
<feature type="signal peptide" evidence="1">
    <location>
        <begin position="1"/>
        <end position="21"/>
    </location>
</feature>
<proteinExistence type="predicted"/>
<keyword evidence="1" id="KW-0732">Signal</keyword>
<dbReference type="Proteomes" id="UP000663828">
    <property type="component" value="Unassembled WGS sequence"/>
</dbReference>
<accession>A0A816CPG2</accession>
<gene>
    <name evidence="2" type="ORF">XAT740_LOCUS50712</name>
</gene>
<comment type="caution">
    <text evidence="2">The sequence shown here is derived from an EMBL/GenBank/DDBJ whole genome shotgun (WGS) entry which is preliminary data.</text>
</comment>
<evidence type="ECO:0000256" key="1">
    <source>
        <dbReference type="SAM" id="SignalP"/>
    </source>
</evidence>
<evidence type="ECO:0000313" key="3">
    <source>
        <dbReference type="Proteomes" id="UP000663828"/>
    </source>
</evidence>
<evidence type="ECO:0000313" key="2">
    <source>
        <dbReference type="EMBL" id="CAF1624492.1"/>
    </source>
</evidence>
<protein>
    <submittedName>
        <fullName evidence="2">Uncharacterized protein</fullName>
    </submittedName>
</protein>
<dbReference type="AlphaFoldDB" id="A0A816CPG2"/>
<organism evidence="2 3">
    <name type="scientific">Adineta ricciae</name>
    <name type="common">Rotifer</name>
    <dbReference type="NCBI Taxonomy" id="249248"/>
    <lineage>
        <taxon>Eukaryota</taxon>
        <taxon>Metazoa</taxon>
        <taxon>Spiralia</taxon>
        <taxon>Gnathifera</taxon>
        <taxon>Rotifera</taxon>
        <taxon>Eurotatoria</taxon>
        <taxon>Bdelloidea</taxon>
        <taxon>Adinetida</taxon>
        <taxon>Adinetidae</taxon>
        <taxon>Adineta</taxon>
    </lineage>
</organism>
<feature type="chain" id="PRO_5033040896" evidence="1">
    <location>
        <begin position="22"/>
        <end position="239"/>
    </location>
</feature>
<keyword evidence="3" id="KW-1185">Reference proteome</keyword>
<dbReference type="EMBL" id="CAJNOR010007860">
    <property type="protein sequence ID" value="CAF1624492.1"/>
    <property type="molecule type" value="Genomic_DNA"/>
</dbReference>